<dbReference type="STRING" id="457570.Nther_1663"/>
<evidence type="ECO:0000313" key="9">
    <source>
        <dbReference type="Proteomes" id="UP000001683"/>
    </source>
</evidence>
<dbReference type="InterPro" id="IPR014237">
    <property type="entry name" value="Anti-sigma_F_ant"/>
</dbReference>
<dbReference type="AlphaFoldDB" id="B2A4Z5"/>
<evidence type="ECO:0000256" key="1">
    <source>
        <dbReference type="ARBA" id="ARBA00001976"/>
    </source>
</evidence>
<reference evidence="8 9" key="1">
    <citation type="submission" date="2008-04" db="EMBL/GenBank/DDBJ databases">
        <title>Complete sequence of chromosome of Natranaerobius thermophilus JW/NM-WN-LF.</title>
        <authorList>
            <consortium name="US DOE Joint Genome Institute"/>
            <person name="Copeland A."/>
            <person name="Lucas S."/>
            <person name="Lapidus A."/>
            <person name="Glavina del Rio T."/>
            <person name="Dalin E."/>
            <person name="Tice H."/>
            <person name="Bruce D."/>
            <person name="Goodwin L."/>
            <person name="Pitluck S."/>
            <person name="Chertkov O."/>
            <person name="Brettin T."/>
            <person name="Detter J.C."/>
            <person name="Han C."/>
            <person name="Kuske C.R."/>
            <person name="Schmutz J."/>
            <person name="Larimer F."/>
            <person name="Land M."/>
            <person name="Hauser L."/>
            <person name="Kyrpides N."/>
            <person name="Lykidis A."/>
            <person name="Mesbah N.M."/>
            <person name="Wiegel J."/>
        </authorList>
    </citation>
    <scope>NUCLEOTIDE SEQUENCE [LARGE SCALE GENOMIC DNA]</scope>
    <source>
        <strain evidence="9">ATCC BAA-1301 / DSM 18059 / JW/NM-WN-LF</strain>
    </source>
</reference>
<evidence type="ECO:0000259" key="7">
    <source>
        <dbReference type="PROSITE" id="PS50801"/>
    </source>
</evidence>
<evidence type="ECO:0000313" key="8">
    <source>
        <dbReference type="EMBL" id="ACB85237.1"/>
    </source>
</evidence>
<dbReference type="NCBIfam" id="TIGR00377">
    <property type="entry name" value="ant_ant_sig"/>
    <property type="match status" value="1"/>
</dbReference>
<accession>B2A4Z5</accession>
<dbReference type="eggNOG" id="COG1366">
    <property type="taxonomic scope" value="Bacteria"/>
</dbReference>
<comment type="similarity">
    <text evidence="2 6">Belongs to the anti-sigma-factor antagonist family.</text>
</comment>
<organism evidence="8 9">
    <name type="scientific">Natranaerobius thermophilus (strain ATCC BAA-1301 / DSM 18059 / JW/NM-WN-LF)</name>
    <dbReference type="NCBI Taxonomy" id="457570"/>
    <lineage>
        <taxon>Bacteria</taxon>
        <taxon>Bacillati</taxon>
        <taxon>Bacillota</taxon>
        <taxon>Clostridia</taxon>
        <taxon>Natranaerobiales</taxon>
        <taxon>Natranaerobiaceae</taxon>
        <taxon>Natranaerobius</taxon>
    </lineage>
</organism>
<keyword evidence="4" id="KW-0597">Phosphoprotein</keyword>
<dbReference type="Proteomes" id="UP000001683">
    <property type="component" value="Chromosome"/>
</dbReference>
<dbReference type="InterPro" id="IPR036513">
    <property type="entry name" value="STAS_dom_sf"/>
</dbReference>
<proteinExistence type="inferred from homology"/>
<evidence type="ECO:0000256" key="3">
    <source>
        <dbReference type="ARBA" id="ARBA00020784"/>
    </source>
</evidence>
<dbReference type="GO" id="GO:0045152">
    <property type="term" value="F:antisigma factor binding"/>
    <property type="evidence" value="ECO:0007669"/>
    <property type="project" value="InterPro"/>
</dbReference>
<dbReference type="OrthoDB" id="9796601at2"/>
<dbReference type="PANTHER" id="PTHR33495">
    <property type="entry name" value="ANTI-SIGMA FACTOR ANTAGONIST TM_1081-RELATED-RELATED"/>
    <property type="match status" value="1"/>
</dbReference>
<comment type="function">
    <text evidence="1">In the phosphorylated form it could act as an anti-anti-sigma factor that counteracts SpoIIAB and thus releases sigma f from inhibition.</text>
</comment>
<evidence type="ECO:0000256" key="4">
    <source>
        <dbReference type="ARBA" id="ARBA00022553"/>
    </source>
</evidence>
<dbReference type="InterPro" id="IPR002645">
    <property type="entry name" value="STAS_dom"/>
</dbReference>
<dbReference type="EMBL" id="CP001034">
    <property type="protein sequence ID" value="ACB85237.1"/>
    <property type="molecule type" value="Genomic_DNA"/>
</dbReference>
<dbReference type="RefSeq" id="WP_012448105.1">
    <property type="nucleotide sequence ID" value="NC_010718.1"/>
</dbReference>
<evidence type="ECO:0000256" key="5">
    <source>
        <dbReference type="ARBA" id="ARBA00022969"/>
    </source>
</evidence>
<dbReference type="GO" id="GO:0030435">
    <property type="term" value="P:sporulation resulting in formation of a cellular spore"/>
    <property type="evidence" value="ECO:0007669"/>
    <property type="project" value="UniProtKB-KW"/>
</dbReference>
<feature type="domain" description="STAS" evidence="7">
    <location>
        <begin position="1"/>
        <end position="111"/>
    </location>
</feature>
<keyword evidence="5" id="KW-0749">Sporulation</keyword>
<dbReference type="InParanoid" id="B2A4Z5"/>
<name>B2A4Z5_NATTJ</name>
<dbReference type="HOGENOM" id="CLU_115403_7_0_9"/>
<evidence type="ECO:0000256" key="2">
    <source>
        <dbReference type="ARBA" id="ARBA00009013"/>
    </source>
</evidence>
<dbReference type="SUPFAM" id="SSF52091">
    <property type="entry name" value="SpoIIaa-like"/>
    <property type="match status" value="1"/>
</dbReference>
<dbReference type="KEGG" id="nth:Nther_1663"/>
<dbReference type="InterPro" id="IPR003658">
    <property type="entry name" value="Anti-sigma_ant"/>
</dbReference>
<dbReference type="PROSITE" id="PS50801">
    <property type="entry name" value="STAS"/>
    <property type="match status" value="1"/>
</dbReference>
<evidence type="ECO:0000256" key="6">
    <source>
        <dbReference type="RuleBase" id="RU003749"/>
    </source>
</evidence>
<gene>
    <name evidence="8" type="ordered locus">Nther_1663</name>
</gene>
<dbReference type="PANTHER" id="PTHR33495:SF2">
    <property type="entry name" value="ANTI-SIGMA FACTOR ANTAGONIST TM_1081-RELATED"/>
    <property type="match status" value="1"/>
</dbReference>
<dbReference type="FunCoup" id="B2A4Z5">
    <property type="interactions" value="166"/>
</dbReference>
<sequence>MEMELKKRGNKLIVKMSGELDHHSSEYFRDVIDNELNKGIFDELILDMSQLQFMDSSGVGVILGRYKKVSSLNGQVIVSGMNSQVTKIAKFSGLLKLVKCYDSLSEVDEKL</sequence>
<reference evidence="8 9" key="2">
    <citation type="journal article" date="2011" name="J. Bacteriol.">
        <title>Complete genome sequence of the anaerobic, halophilic alkalithermophile Natranaerobius thermophilus JW/NM-WN-LF.</title>
        <authorList>
            <person name="Zhao B."/>
            <person name="Mesbah N.M."/>
            <person name="Dalin E."/>
            <person name="Goodwin L."/>
            <person name="Nolan M."/>
            <person name="Pitluck S."/>
            <person name="Chertkov O."/>
            <person name="Brettin T.S."/>
            <person name="Han J."/>
            <person name="Larimer F.W."/>
            <person name="Land M.L."/>
            <person name="Hauser L."/>
            <person name="Kyrpides N."/>
            <person name="Wiegel J."/>
        </authorList>
    </citation>
    <scope>NUCLEOTIDE SEQUENCE [LARGE SCALE GENOMIC DNA]</scope>
    <source>
        <strain evidence="9">ATCC BAA-1301 / DSM 18059 / JW/NM-WN-LF</strain>
    </source>
</reference>
<dbReference type="Gene3D" id="3.30.750.24">
    <property type="entry name" value="STAS domain"/>
    <property type="match status" value="1"/>
</dbReference>
<keyword evidence="9" id="KW-1185">Reference proteome</keyword>
<protein>
    <recommendedName>
        <fullName evidence="3 6">Anti-sigma F factor antagonist</fullName>
    </recommendedName>
    <alternativeName>
        <fullName evidence="6">Stage II sporulation protein</fullName>
    </alternativeName>
</protein>
<dbReference type="GO" id="GO:0043856">
    <property type="term" value="F:anti-sigma factor antagonist activity"/>
    <property type="evidence" value="ECO:0007669"/>
    <property type="project" value="InterPro"/>
</dbReference>
<dbReference type="Pfam" id="PF01740">
    <property type="entry name" value="STAS"/>
    <property type="match status" value="1"/>
</dbReference>
<dbReference type="CDD" id="cd07043">
    <property type="entry name" value="STAS_anti-anti-sigma_factors"/>
    <property type="match status" value="1"/>
</dbReference>
<dbReference type="NCBIfam" id="TIGR02886">
    <property type="entry name" value="spore_II_AA"/>
    <property type="match status" value="1"/>
</dbReference>